<gene>
    <name evidence="2" type="ORF">GUITHDRAFT_153763</name>
    <name evidence="1" type="ORF">GUITHDRAFT_155165</name>
</gene>
<dbReference type="PaxDb" id="55529-EKX36698"/>
<dbReference type="EnsemblProtists" id="EKX41826">
    <property type="protein sequence ID" value="EKX41826"/>
    <property type="gene ID" value="GUITHDRAFT_153763"/>
</dbReference>
<accession>L1IKC4</accession>
<evidence type="ECO:0000313" key="4">
    <source>
        <dbReference type="Proteomes" id="UP000011087"/>
    </source>
</evidence>
<dbReference type="KEGG" id="gtt:GUITHDRAFT_155165"/>
<dbReference type="Proteomes" id="UP000011087">
    <property type="component" value="Unassembled WGS sequence"/>
</dbReference>
<dbReference type="RefSeq" id="XP_005823678.1">
    <property type="nucleotide sequence ID" value="XM_005823621.1"/>
</dbReference>
<keyword evidence="4" id="KW-1185">Reference proteome</keyword>
<evidence type="ECO:0000313" key="1">
    <source>
        <dbReference type="EMBL" id="EKX36698.1"/>
    </source>
</evidence>
<organism evidence="1">
    <name type="scientific">Guillardia theta (strain CCMP2712)</name>
    <name type="common">Cryptophyte</name>
    <dbReference type="NCBI Taxonomy" id="905079"/>
    <lineage>
        <taxon>Eukaryota</taxon>
        <taxon>Cryptophyceae</taxon>
        <taxon>Pyrenomonadales</taxon>
        <taxon>Geminigeraceae</taxon>
        <taxon>Guillardia</taxon>
    </lineage>
</organism>
<name>L1IKC4_GUITC</name>
<dbReference type="KEGG" id="gtt:GUITHDRAFT_153763"/>
<dbReference type="EnsemblProtists" id="EKX36698">
    <property type="protein sequence ID" value="EKX36698"/>
    <property type="gene ID" value="GUITHDRAFT_155165"/>
</dbReference>
<reference evidence="3" key="3">
    <citation type="submission" date="2015-06" db="UniProtKB">
        <authorList>
            <consortium name="EnsemblProtists"/>
        </authorList>
    </citation>
    <scope>IDENTIFICATION</scope>
</reference>
<evidence type="ECO:0000313" key="3">
    <source>
        <dbReference type="EnsemblProtists" id="EKX36698"/>
    </source>
</evidence>
<reference evidence="1 4" key="1">
    <citation type="journal article" date="2012" name="Nature">
        <title>Algal genomes reveal evolutionary mosaicism and the fate of nucleomorphs.</title>
        <authorList>
            <consortium name="DOE Joint Genome Institute"/>
            <person name="Curtis B.A."/>
            <person name="Tanifuji G."/>
            <person name="Burki F."/>
            <person name="Gruber A."/>
            <person name="Irimia M."/>
            <person name="Maruyama S."/>
            <person name="Arias M.C."/>
            <person name="Ball S.G."/>
            <person name="Gile G.H."/>
            <person name="Hirakawa Y."/>
            <person name="Hopkins J.F."/>
            <person name="Kuo A."/>
            <person name="Rensing S.A."/>
            <person name="Schmutz J."/>
            <person name="Symeonidi A."/>
            <person name="Elias M."/>
            <person name="Eveleigh R.J."/>
            <person name="Herman E.K."/>
            <person name="Klute M.J."/>
            <person name="Nakayama T."/>
            <person name="Obornik M."/>
            <person name="Reyes-Prieto A."/>
            <person name="Armbrust E.V."/>
            <person name="Aves S.J."/>
            <person name="Beiko R.G."/>
            <person name="Coutinho P."/>
            <person name="Dacks J.B."/>
            <person name="Durnford D.G."/>
            <person name="Fast N.M."/>
            <person name="Green B.R."/>
            <person name="Grisdale C.J."/>
            <person name="Hempel F."/>
            <person name="Henrissat B."/>
            <person name="Hoppner M.P."/>
            <person name="Ishida K."/>
            <person name="Kim E."/>
            <person name="Koreny L."/>
            <person name="Kroth P.G."/>
            <person name="Liu Y."/>
            <person name="Malik S.B."/>
            <person name="Maier U.G."/>
            <person name="McRose D."/>
            <person name="Mock T."/>
            <person name="Neilson J.A."/>
            <person name="Onodera N.T."/>
            <person name="Poole A.M."/>
            <person name="Pritham E.J."/>
            <person name="Richards T.A."/>
            <person name="Rocap G."/>
            <person name="Roy S.W."/>
            <person name="Sarai C."/>
            <person name="Schaack S."/>
            <person name="Shirato S."/>
            <person name="Slamovits C.H."/>
            <person name="Spencer D.F."/>
            <person name="Suzuki S."/>
            <person name="Worden A.Z."/>
            <person name="Zauner S."/>
            <person name="Barry K."/>
            <person name="Bell C."/>
            <person name="Bharti A.K."/>
            <person name="Crow J.A."/>
            <person name="Grimwood J."/>
            <person name="Kramer R."/>
            <person name="Lindquist E."/>
            <person name="Lucas S."/>
            <person name="Salamov A."/>
            <person name="McFadden G.I."/>
            <person name="Lane C.E."/>
            <person name="Keeling P.J."/>
            <person name="Gray M.W."/>
            <person name="Grigoriev I.V."/>
            <person name="Archibald J.M."/>
        </authorList>
    </citation>
    <scope>NUCLEOTIDE SEQUENCE</scope>
    <source>
        <strain evidence="1 4">CCMP2712</strain>
    </source>
</reference>
<dbReference type="AlphaFoldDB" id="L1IKC4"/>
<dbReference type="EMBL" id="JH993021">
    <property type="protein sequence ID" value="EKX41826.1"/>
    <property type="molecule type" value="Genomic_DNA"/>
</dbReference>
<protein>
    <submittedName>
        <fullName evidence="1 3">Uncharacterized protein</fullName>
    </submittedName>
</protein>
<dbReference type="GeneID" id="17293412"/>
<dbReference type="EMBL" id="JH993069">
    <property type="protein sequence ID" value="EKX36698.1"/>
    <property type="molecule type" value="Genomic_DNA"/>
</dbReference>
<dbReference type="HOGENOM" id="CLU_3018334_0_0_1"/>
<dbReference type="RefSeq" id="XP_005828806.1">
    <property type="nucleotide sequence ID" value="XM_005828749.1"/>
</dbReference>
<proteinExistence type="predicted"/>
<reference evidence="4" key="2">
    <citation type="submission" date="2012-11" db="EMBL/GenBank/DDBJ databases">
        <authorList>
            <person name="Kuo A."/>
            <person name="Curtis B.A."/>
            <person name="Tanifuji G."/>
            <person name="Burki F."/>
            <person name="Gruber A."/>
            <person name="Irimia M."/>
            <person name="Maruyama S."/>
            <person name="Arias M.C."/>
            <person name="Ball S.G."/>
            <person name="Gile G.H."/>
            <person name="Hirakawa Y."/>
            <person name="Hopkins J.F."/>
            <person name="Rensing S.A."/>
            <person name="Schmutz J."/>
            <person name="Symeonidi A."/>
            <person name="Elias M."/>
            <person name="Eveleigh R.J."/>
            <person name="Herman E.K."/>
            <person name="Klute M.J."/>
            <person name="Nakayama T."/>
            <person name="Obornik M."/>
            <person name="Reyes-Prieto A."/>
            <person name="Armbrust E.V."/>
            <person name="Aves S.J."/>
            <person name="Beiko R.G."/>
            <person name="Coutinho P."/>
            <person name="Dacks J.B."/>
            <person name="Durnford D.G."/>
            <person name="Fast N.M."/>
            <person name="Green B.R."/>
            <person name="Grisdale C."/>
            <person name="Hempe F."/>
            <person name="Henrissat B."/>
            <person name="Hoppner M.P."/>
            <person name="Ishida K.-I."/>
            <person name="Kim E."/>
            <person name="Koreny L."/>
            <person name="Kroth P.G."/>
            <person name="Liu Y."/>
            <person name="Malik S.-B."/>
            <person name="Maier U.G."/>
            <person name="McRose D."/>
            <person name="Mock T."/>
            <person name="Neilson J.A."/>
            <person name="Onodera N.T."/>
            <person name="Poole A.M."/>
            <person name="Pritham E.J."/>
            <person name="Richards T.A."/>
            <person name="Rocap G."/>
            <person name="Roy S.W."/>
            <person name="Sarai C."/>
            <person name="Schaack S."/>
            <person name="Shirato S."/>
            <person name="Slamovits C.H."/>
            <person name="Spencer D.F."/>
            <person name="Suzuki S."/>
            <person name="Worden A.Z."/>
            <person name="Zauner S."/>
            <person name="Barry K."/>
            <person name="Bell C."/>
            <person name="Bharti A.K."/>
            <person name="Crow J.A."/>
            <person name="Grimwood J."/>
            <person name="Kramer R."/>
            <person name="Lindquist E."/>
            <person name="Lucas S."/>
            <person name="Salamov A."/>
            <person name="McFadden G.I."/>
            <person name="Lane C.E."/>
            <person name="Keeling P.J."/>
            <person name="Gray M.W."/>
            <person name="Grigoriev I.V."/>
            <person name="Archibald J.M."/>
        </authorList>
    </citation>
    <scope>NUCLEOTIDE SEQUENCE</scope>
    <source>
        <strain evidence="4">CCMP2712</strain>
    </source>
</reference>
<dbReference type="GeneID" id="17298470"/>
<evidence type="ECO:0000313" key="2">
    <source>
        <dbReference type="EMBL" id="EKX41826.1"/>
    </source>
</evidence>
<sequence>MDAAMINALYEDVEYFLLELGQYFRSYLKPLFPVPWAMSGGFKSKSCPSCTTCESG</sequence>